<dbReference type="EMBL" id="PIPO01000002">
    <property type="protein sequence ID" value="RUO33653.1"/>
    <property type="molecule type" value="Genomic_DNA"/>
</dbReference>
<evidence type="ECO:0000313" key="9">
    <source>
        <dbReference type="Proteomes" id="UP000287823"/>
    </source>
</evidence>
<feature type="transmembrane region" description="Helical" evidence="7">
    <location>
        <begin position="250"/>
        <end position="276"/>
    </location>
</feature>
<dbReference type="GO" id="GO:0055085">
    <property type="term" value="P:transmembrane transport"/>
    <property type="evidence" value="ECO:0007669"/>
    <property type="project" value="TreeGrafter"/>
</dbReference>
<evidence type="ECO:0000313" key="8">
    <source>
        <dbReference type="EMBL" id="RUO33653.1"/>
    </source>
</evidence>
<evidence type="ECO:0000256" key="6">
    <source>
        <dbReference type="SAM" id="Coils"/>
    </source>
</evidence>
<reference evidence="8 9" key="1">
    <citation type="journal article" date="2011" name="Front. Microbiol.">
        <title>Genomic signatures of strain selection and enhancement in Bacillus atrophaeus var. globigii, a historical biowarfare simulant.</title>
        <authorList>
            <person name="Gibbons H.S."/>
            <person name="Broomall S.M."/>
            <person name="McNew L.A."/>
            <person name="Daligault H."/>
            <person name="Chapman C."/>
            <person name="Bruce D."/>
            <person name="Karavis M."/>
            <person name="Krepps M."/>
            <person name="McGregor P.A."/>
            <person name="Hong C."/>
            <person name="Park K.H."/>
            <person name="Akmal A."/>
            <person name="Feldman A."/>
            <person name="Lin J.S."/>
            <person name="Chang W.E."/>
            <person name="Higgs B.W."/>
            <person name="Demirev P."/>
            <person name="Lindquist J."/>
            <person name="Liem A."/>
            <person name="Fochler E."/>
            <person name="Read T.D."/>
            <person name="Tapia R."/>
            <person name="Johnson S."/>
            <person name="Bishop-Lilly K.A."/>
            <person name="Detter C."/>
            <person name="Han C."/>
            <person name="Sozhamannan S."/>
            <person name="Rosenzweig C.N."/>
            <person name="Skowronski E.W."/>
        </authorList>
    </citation>
    <scope>NUCLEOTIDE SEQUENCE [LARGE SCALE GENOMIC DNA]</scope>
    <source>
        <strain evidence="8 9">Y4G10-17</strain>
    </source>
</reference>
<evidence type="ECO:0000256" key="7">
    <source>
        <dbReference type="SAM" id="Phobius"/>
    </source>
</evidence>
<dbReference type="PANTHER" id="PTHR21716:SF16">
    <property type="entry name" value="BLL1467 PROTEIN"/>
    <property type="match status" value="1"/>
</dbReference>
<evidence type="ECO:0000256" key="1">
    <source>
        <dbReference type="ARBA" id="ARBA00004141"/>
    </source>
</evidence>
<evidence type="ECO:0000256" key="4">
    <source>
        <dbReference type="ARBA" id="ARBA00022989"/>
    </source>
</evidence>
<name>A0A432WIQ1_9GAMM</name>
<keyword evidence="6" id="KW-0175">Coiled coil</keyword>
<feature type="coiled-coil region" evidence="6">
    <location>
        <begin position="112"/>
        <end position="146"/>
    </location>
</feature>
<evidence type="ECO:0000256" key="5">
    <source>
        <dbReference type="ARBA" id="ARBA00023136"/>
    </source>
</evidence>
<comment type="similarity">
    <text evidence="2">Belongs to the autoinducer-2 exporter (AI-2E) (TC 2.A.86) family.</text>
</comment>
<dbReference type="Proteomes" id="UP000287823">
    <property type="component" value="Unassembled WGS sequence"/>
</dbReference>
<feature type="transmembrane region" description="Helical" evidence="7">
    <location>
        <begin position="77"/>
        <end position="98"/>
    </location>
</feature>
<dbReference type="InterPro" id="IPR002549">
    <property type="entry name" value="AI-2E-like"/>
</dbReference>
<comment type="caution">
    <text evidence="8">The sequence shown here is derived from an EMBL/GenBank/DDBJ whole genome shotgun (WGS) entry which is preliminary data.</text>
</comment>
<proteinExistence type="inferred from homology"/>
<dbReference type="RefSeq" id="WP_126798224.1">
    <property type="nucleotide sequence ID" value="NZ_PIPO01000002.1"/>
</dbReference>
<dbReference type="Pfam" id="PF01594">
    <property type="entry name" value="AI-2E_transport"/>
    <property type="match status" value="1"/>
</dbReference>
<keyword evidence="9" id="KW-1185">Reference proteome</keyword>
<gene>
    <name evidence="8" type="ORF">CWE14_04095</name>
</gene>
<protein>
    <submittedName>
        <fullName evidence="8">AI-2E family transporter</fullName>
    </submittedName>
</protein>
<keyword evidence="5 7" id="KW-0472">Membrane</keyword>
<comment type="subcellular location">
    <subcellularLocation>
        <location evidence="1">Membrane</location>
        <topology evidence="1">Multi-pass membrane protein</topology>
    </subcellularLocation>
</comment>
<keyword evidence="4 7" id="KW-1133">Transmembrane helix</keyword>
<evidence type="ECO:0000256" key="3">
    <source>
        <dbReference type="ARBA" id="ARBA00022692"/>
    </source>
</evidence>
<feature type="transmembrane region" description="Helical" evidence="7">
    <location>
        <begin position="288"/>
        <end position="306"/>
    </location>
</feature>
<organism evidence="8 9">
    <name type="scientific">Aliidiomarina soli</name>
    <dbReference type="NCBI Taxonomy" id="1928574"/>
    <lineage>
        <taxon>Bacteria</taxon>
        <taxon>Pseudomonadati</taxon>
        <taxon>Pseudomonadota</taxon>
        <taxon>Gammaproteobacteria</taxon>
        <taxon>Alteromonadales</taxon>
        <taxon>Idiomarinaceae</taxon>
        <taxon>Aliidiomarina</taxon>
    </lineage>
</organism>
<feature type="transmembrane region" description="Helical" evidence="7">
    <location>
        <begin position="172"/>
        <end position="193"/>
    </location>
</feature>
<dbReference type="GO" id="GO:0016020">
    <property type="term" value="C:membrane"/>
    <property type="evidence" value="ECO:0007669"/>
    <property type="project" value="UniProtKB-SubCell"/>
</dbReference>
<accession>A0A432WIQ1</accession>
<keyword evidence="3 7" id="KW-0812">Transmembrane</keyword>
<dbReference type="PANTHER" id="PTHR21716">
    <property type="entry name" value="TRANSMEMBRANE PROTEIN"/>
    <property type="match status" value="1"/>
</dbReference>
<dbReference type="AlphaFoldDB" id="A0A432WIQ1"/>
<feature type="transmembrane region" description="Helical" evidence="7">
    <location>
        <begin position="222"/>
        <end position="244"/>
    </location>
</feature>
<evidence type="ECO:0000256" key="2">
    <source>
        <dbReference type="ARBA" id="ARBA00009773"/>
    </source>
</evidence>
<feature type="transmembrane region" description="Helical" evidence="7">
    <location>
        <begin position="326"/>
        <end position="352"/>
    </location>
</feature>
<sequence>MQSSQNPESESNSSLLKTIKKQDLSTPIYGLFTFAVLYTLFLASEILLPIVFALLLSLLMAPAVATAGKRWHIPRTISALALILTFIAALAGIGYGVFAPLTQWAEDAPRAVERLLQGRSEVQQDLEKLQRAAEDIQAEVEDEVEESDEPQVIIHESELWQNRLATQVQSGVTGLALALALTYFILVSGDVLVRNLAQQMRRQRRHIFLCIVRSGQEQIARYLGVITSVNVGIGVAIGLLSWAAGLPTPVLWGLVAGLVRFIPYIGGILGTGLLLVVSVATFEELWQILLVPGAFVLLITVIGFFLEPYIHGQRLAVNPIIVFVSIFFWGWLWGPVGVLLAVPVMTVIMVVISHIPKLKPLADVLRK</sequence>